<accession>B9J5Y6</accession>
<dbReference type="KEGG" id="bcq:BCQ_PI047"/>
<geneLocation type="plasmid" evidence="1 2">
    <name>pBc239</name>
</geneLocation>
<gene>
    <name evidence="1" type="ordered locus">BCQ_PI047</name>
</gene>
<evidence type="ECO:0000313" key="1">
    <source>
        <dbReference type="EMBL" id="ACM15781.1"/>
    </source>
</evidence>
<evidence type="ECO:0000313" key="2">
    <source>
        <dbReference type="Proteomes" id="UP000000441"/>
    </source>
</evidence>
<protein>
    <recommendedName>
        <fullName evidence="3">HTH cro/C1-type domain-containing protein</fullName>
    </recommendedName>
</protein>
<reference evidence="1 2" key="1">
    <citation type="journal article" date="2009" name="J. Bacteriol.">
        <title>Complete genome sequence of the extremophilic Bacillus cereus strain Q1 with industrial applications.</title>
        <authorList>
            <person name="Xiong Z."/>
            <person name="Jiang Y."/>
            <person name="Qi D."/>
            <person name="Lu H."/>
            <person name="Yang F."/>
            <person name="Yang J."/>
            <person name="Chen L."/>
            <person name="Sun L."/>
            <person name="Xu X."/>
            <person name="Xue Y."/>
            <person name="Zhu Y."/>
            <person name="Jin Q."/>
        </authorList>
    </citation>
    <scope>NUCLEOTIDE SEQUENCE [LARGE SCALE GENOMIC DNA]</scope>
    <source>
        <strain evidence="1 2">Q1</strain>
        <plasmid evidence="1 2">pBc239</plasmid>
    </source>
</reference>
<organism evidence="1 2">
    <name type="scientific">Bacillus cereus (strain Q1)</name>
    <dbReference type="NCBI Taxonomy" id="361100"/>
    <lineage>
        <taxon>Bacteria</taxon>
        <taxon>Bacillati</taxon>
        <taxon>Bacillota</taxon>
        <taxon>Bacilli</taxon>
        <taxon>Bacillales</taxon>
        <taxon>Bacillaceae</taxon>
        <taxon>Bacillus</taxon>
        <taxon>Bacillus cereus group</taxon>
    </lineage>
</organism>
<evidence type="ECO:0008006" key="3">
    <source>
        <dbReference type="Google" id="ProtNLM"/>
    </source>
</evidence>
<name>B9J5Y6_BACCQ</name>
<dbReference type="EMBL" id="CP000228">
    <property type="protein sequence ID" value="ACM15781.1"/>
    <property type="molecule type" value="Genomic_DNA"/>
</dbReference>
<keyword evidence="1" id="KW-0614">Plasmid</keyword>
<dbReference type="HOGENOM" id="CLU_2646857_0_0_9"/>
<proteinExistence type="predicted"/>
<dbReference type="AlphaFoldDB" id="B9J5Y6"/>
<dbReference type="Proteomes" id="UP000000441">
    <property type="component" value="Plasmid pBc239"/>
</dbReference>
<sequence>MAYVLNKDEDFGYTMENIGKMMGVSQSTISAAIKDVTLRKQIYDLQTELNATKALLTDSNEFKNQNKFIQPINLIE</sequence>